<gene>
    <name evidence="2" type="ORF">A4H97_07320</name>
</gene>
<accession>A0A1V9EN66</accession>
<dbReference type="Proteomes" id="UP000192610">
    <property type="component" value="Unassembled WGS sequence"/>
</dbReference>
<protein>
    <recommendedName>
        <fullName evidence="4">DUF4239 domain-containing protein</fullName>
    </recommendedName>
</protein>
<dbReference type="RefSeq" id="WP_081201370.1">
    <property type="nucleotide sequence ID" value="NZ_FOCZ01000002.1"/>
</dbReference>
<keyword evidence="1" id="KW-0472">Membrane</keyword>
<name>A0A1V9EN66_9BACT</name>
<sequence length="260" mass="29404">MENSFIHRTDALILCLLLFVAMLFMVQLGRIAGKKWKQEESETKGISFLLNAIFGLSAFILAFTFGMSASRYSNVRDLIIEEANNIGTALLRSDLYTDSVQDAFRADFKKYIDARVSFYDHVADADLLNKARLDAENARIELWRRVAQQSKGPNMIIPSNNMIPALNSMFDIATTIEMTLYARVPDLIIYMLFILGLVTSFIGGYTSKDIKQKDWIIIIAFALFSSMVTYITLDLGRPMRGVMKGNIGKQAIIDIRKSLR</sequence>
<dbReference type="AlphaFoldDB" id="A0A1V9EN66"/>
<evidence type="ECO:0008006" key="4">
    <source>
        <dbReference type="Google" id="ProtNLM"/>
    </source>
</evidence>
<organism evidence="2 3">
    <name type="scientific">Niastella yeongjuensis</name>
    <dbReference type="NCBI Taxonomy" id="354355"/>
    <lineage>
        <taxon>Bacteria</taxon>
        <taxon>Pseudomonadati</taxon>
        <taxon>Bacteroidota</taxon>
        <taxon>Chitinophagia</taxon>
        <taxon>Chitinophagales</taxon>
        <taxon>Chitinophagaceae</taxon>
        <taxon>Niastella</taxon>
    </lineage>
</organism>
<dbReference type="OrthoDB" id="677192at2"/>
<feature type="transmembrane region" description="Helical" evidence="1">
    <location>
        <begin position="12"/>
        <end position="33"/>
    </location>
</feature>
<evidence type="ECO:0000313" key="2">
    <source>
        <dbReference type="EMBL" id="OQP47305.1"/>
    </source>
</evidence>
<comment type="caution">
    <text evidence="2">The sequence shown here is derived from an EMBL/GenBank/DDBJ whole genome shotgun (WGS) entry which is preliminary data.</text>
</comment>
<reference evidence="3" key="1">
    <citation type="submission" date="2016-04" db="EMBL/GenBank/DDBJ databases">
        <authorList>
            <person name="Chen L."/>
            <person name="Zhuang W."/>
            <person name="Wang G."/>
        </authorList>
    </citation>
    <scope>NUCLEOTIDE SEQUENCE [LARGE SCALE GENOMIC DNA]</scope>
    <source>
        <strain evidence="3">17621</strain>
    </source>
</reference>
<keyword evidence="1" id="KW-1133">Transmembrane helix</keyword>
<proteinExistence type="predicted"/>
<dbReference type="STRING" id="354355.SAMN05660816_01488"/>
<keyword evidence="1" id="KW-0812">Transmembrane</keyword>
<dbReference type="EMBL" id="LVXG01000023">
    <property type="protein sequence ID" value="OQP47305.1"/>
    <property type="molecule type" value="Genomic_DNA"/>
</dbReference>
<feature type="transmembrane region" description="Helical" evidence="1">
    <location>
        <begin position="45"/>
        <end position="66"/>
    </location>
</feature>
<evidence type="ECO:0000256" key="1">
    <source>
        <dbReference type="SAM" id="Phobius"/>
    </source>
</evidence>
<evidence type="ECO:0000313" key="3">
    <source>
        <dbReference type="Proteomes" id="UP000192610"/>
    </source>
</evidence>
<feature type="transmembrane region" description="Helical" evidence="1">
    <location>
        <begin position="187"/>
        <end position="203"/>
    </location>
</feature>
<keyword evidence="3" id="KW-1185">Reference proteome</keyword>
<feature type="transmembrane region" description="Helical" evidence="1">
    <location>
        <begin position="215"/>
        <end position="233"/>
    </location>
</feature>